<dbReference type="GO" id="GO:0008023">
    <property type="term" value="C:transcription elongation factor complex"/>
    <property type="evidence" value="ECO:0007669"/>
    <property type="project" value="TreeGrafter"/>
</dbReference>
<organism evidence="11 12">
    <name type="scientific">Trachipleistophora hominis</name>
    <name type="common">Microsporidian parasite</name>
    <dbReference type="NCBI Taxonomy" id="72359"/>
    <lineage>
        <taxon>Eukaryota</taxon>
        <taxon>Fungi</taxon>
        <taxon>Fungi incertae sedis</taxon>
        <taxon>Microsporidia</taxon>
        <taxon>Pleistophoridae</taxon>
        <taxon>Trachipleistophora</taxon>
    </lineage>
</organism>
<keyword evidence="7 10" id="KW-0805">Transcription regulation</keyword>
<dbReference type="FunFam" id="2.20.25.190:FF:000001">
    <property type="entry name" value="Transcription elongation factor 1 homolog"/>
    <property type="match status" value="1"/>
</dbReference>
<proteinExistence type="inferred from homology"/>
<dbReference type="OrthoDB" id="445983at2759"/>
<comment type="similarity">
    <text evidence="3 10">Belongs to the ELOF1 family.</text>
</comment>
<dbReference type="SUPFAM" id="SSF57783">
    <property type="entry name" value="Zinc beta-ribbon"/>
    <property type="match status" value="1"/>
</dbReference>
<dbReference type="Pfam" id="PF05129">
    <property type="entry name" value="Zn_ribbon_Elf1"/>
    <property type="match status" value="1"/>
</dbReference>
<dbReference type="GO" id="GO:0008270">
    <property type="term" value="F:zinc ion binding"/>
    <property type="evidence" value="ECO:0007669"/>
    <property type="project" value="UniProtKB-KW"/>
</dbReference>
<dbReference type="GO" id="GO:0000993">
    <property type="term" value="F:RNA polymerase II complex binding"/>
    <property type="evidence" value="ECO:0007669"/>
    <property type="project" value="TreeGrafter"/>
</dbReference>
<keyword evidence="9 10" id="KW-0539">Nucleus</keyword>
<keyword evidence="5 10" id="KW-0863">Zinc-finger</keyword>
<evidence type="ECO:0000256" key="8">
    <source>
        <dbReference type="ARBA" id="ARBA00023163"/>
    </source>
</evidence>
<dbReference type="PANTHER" id="PTHR20934">
    <property type="entry name" value="TRANSCRIPTION ELONGATION FACTOR 1 HOMOLOG"/>
    <property type="match status" value="1"/>
</dbReference>
<dbReference type="PANTHER" id="PTHR20934:SF0">
    <property type="entry name" value="TRANSCRIPTION ELONGATION FACTOR 1 HOMOLOG"/>
    <property type="match status" value="1"/>
</dbReference>
<dbReference type="InterPro" id="IPR007808">
    <property type="entry name" value="Elf1"/>
</dbReference>
<dbReference type="EMBL" id="JH993997">
    <property type="protein sequence ID" value="ELQ75043.1"/>
    <property type="molecule type" value="Genomic_DNA"/>
</dbReference>
<evidence type="ECO:0000256" key="9">
    <source>
        <dbReference type="ARBA" id="ARBA00023242"/>
    </source>
</evidence>
<evidence type="ECO:0000256" key="10">
    <source>
        <dbReference type="RuleBase" id="RU364033"/>
    </source>
</evidence>
<evidence type="ECO:0000256" key="3">
    <source>
        <dbReference type="ARBA" id="ARBA00009730"/>
    </source>
</evidence>
<evidence type="ECO:0000256" key="1">
    <source>
        <dbReference type="ARBA" id="ARBA00003357"/>
    </source>
</evidence>
<keyword evidence="4 10" id="KW-0479">Metal-binding</keyword>
<dbReference type="AlphaFoldDB" id="L7JU86"/>
<evidence type="ECO:0000256" key="2">
    <source>
        <dbReference type="ARBA" id="ARBA00004123"/>
    </source>
</evidence>
<dbReference type="Proteomes" id="UP000011185">
    <property type="component" value="Unassembled WGS sequence"/>
</dbReference>
<dbReference type="VEuPathDB" id="MicrosporidiaDB:THOM_2023"/>
<evidence type="ECO:0000256" key="4">
    <source>
        <dbReference type="ARBA" id="ARBA00022723"/>
    </source>
</evidence>
<comment type="subcellular location">
    <subcellularLocation>
        <location evidence="2 10">Nucleus</location>
    </subcellularLocation>
</comment>
<dbReference type="InParanoid" id="L7JU86"/>
<evidence type="ECO:0000313" key="11">
    <source>
        <dbReference type="EMBL" id="ELQ75043.1"/>
    </source>
</evidence>
<accession>L7JU86</accession>
<name>L7JU86_TRAHO</name>
<reference evidence="11 12" key="1">
    <citation type="journal article" date="2012" name="PLoS Pathog.">
        <title>The genome of the obligate intracellular parasite Trachipleistophora hominis: new insights into microsporidian genome dynamics and reductive evolution.</title>
        <authorList>
            <person name="Heinz E."/>
            <person name="Williams T.A."/>
            <person name="Nakjang S."/>
            <person name="Noel C.J."/>
            <person name="Swan D.C."/>
            <person name="Goldberg A.V."/>
            <person name="Harris S.R."/>
            <person name="Weinmaier T."/>
            <person name="Markert S."/>
            <person name="Becher D."/>
            <person name="Bernhardt J."/>
            <person name="Dagan T."/>
            <person name="Hacker C."/>
            <person name="Lucocq J.M."/>
            <person name="Schweder T."/>
            <person name="Rattei T."/>
            <person name="Hall N."/>
            <person name="Hirt R.P."/>
            <person name="Embley T.M."/>
        </authorList>
    </citation>
    <scope>NUCLEOTIDE SEQUENCE [LARGE SCALE GENOMIC DNA]</scope>
</reference>
<evidence type="ECO:0000256" key="7">
    <source>
        <dbReference type="ARBA" id="ARBA00023015"/>
    </source>
</evidence>
<sequence>MGRKKTRRSQVKSVKAKFRMETRFNCPRCNNEQAVRCTVERSAGIGIAYCTLCEAKYKCRSNNLTTPIDVYSSWIDDIDK</sequence>
<dbReference type="Gene3D" id="2.20.25.190">
    <property type="match status" value="1"/>
</dbReference>
<evidence type="ECO:0000313" key="12">
    <source>
        <dbReference type="Proteomes" id="UP000011185"/>
    </source>
</evidence>
<gene>
    <name evidence="11" type="ORF">THOM_2023</name>
</gene>
<protein>
    <recommendedName>
        <fullName evidence="10">Transcription elongation factor 1 homolog</fullName>
    </recommendedName>
</protein>
<evidence type="ECO:0000256" key="5">
    <source>
        <dbReference type="ARBA" id="ARBA00022771"/>
    </source>
</evidence>
<dbReference type="GO" id="GO:0006368">
    <property type="term" value="P:transcription elongation by RNA polymerase II"/>
    <property type="evidence" value="ECO:0007669"/>
    <property type="project" value="TreeGrafter"/>
</dbReference>
<dbReference type="FunCoup" id="L7JU86">
    <property type="interactions" value="68"/>
</dbReference>
<dbReference type="HOGENOM" id="CLU_105983_2_1_1"/>
<keyword evidence="12" id="KW-1185">Reference proteome</keyword>
<dbReference type="STRING" id="72359.L7JU86"/>
<comment type="function">
    <text evidence="1 10">Transcription elongation factor implicated in the maintenance of proper chromatin structure in actively transcribed regions.</text>
</comment>
<keyword evidence="8 10" id="KW-0804">Transcription</keyword>
<keyword evidence="6 10" id="KW-0862">Zinc</keyword>
<dbReference type="InterPro" id="IPR038567">
    <property type="entry name" value="T_Elf1_sf"/>
</dbReference>
<dbReference type="OMA" id="CLDANKK"/>
<evidence type="ECO:0000256" key="6">
    <source>
        <dbReference type="ARBA" id="ARBA00022833"/>
    </source>
</evidence>